<dbReference type="PANTHER" id="PTHR24023:SF1082">
    <property type="entry name" value="COLLAGEN TRIPLE HELIX REPEAT"/>
    <property type="match status" value="1"/>
</dbReference>
<dbReference type="GO" id="GO:0005615">
    <property type="term" value="C:extracellular space"/>
    <property type="evidence" value="ECO:0007669"/>
    <property type="project" value="TreeGrafter"/>
</dbReference>
<dbReference type="GO" id="GO:0005581">
    <property type="term" value="C:collagen trimer"/>
    <property type="evidence" value="ECO:0007669"/>
    <property type="project" value="UniProtKB-KW"/>
</dbReference>
<organism evidence="10 11">
    <name type="scientific">Silurus asotus</name>
    <name type="common">Amur catfish</name>
    <name type="synonym">Parasilurus asotus</name>
    <dbReference type="NCBI Taxonomy" id="30991"/>
    <lineage>
        <taxon>Eukaryota</taxon>
        <taxon>Metazoa</taxon>
        <taxon>Chordata</taxon>
        <taxon>Craniata</taxon>
        <taxon>Vertebrata</taxon>
        <taxon>Euteleostomi</taxon>
        <taxon>Actinopterygii</taxon>
        <taxon>Neopterygii</taxon>
        <taxon>Teleostei</taxon>
        <taxon>Ostariophysi</taxon>
        <taxon>Siluriformes</taxon>
        <taxon>Siluridae</taxon>
        <taxon>Silurus</taxon>
    </lineage>
</organism>
<dbReference type="InterPro" id="IPR013320">
    <property type="entry name" value="ConA-like_dom_sf"/>
</dbReference>
<keyword evidence="4" id="KW-0732">Signal</keyword>
<dbReference type="SUPFAM" id="SSF53300">
    <property type="entry name" value="vWA-like"/>
    <property type="match status" value="1"/>
</dbReference>
<evidence type="ECO:0000256" key="5">
    <source>
        <dbReference type="ARBA" id="ARBA00022737"/>
    </source>
</evidence>
<comment type="caution">
    <text evidence="10">The sequence shown here is derived from an EMBL/GenBank/DDBJ whole genome shotgun (WGS) entry which is preliminary data.</text>
</comment>
<evidence type="ECO:0000256" key="4">
    <source>
        <dbReference type="ARBA" id="ARBA00022729"/>
    </source>
</evidence>
<evidence type="ECO:0000313" key="11">
    <source>
        <dbReference type="Proteomes" id="UP001205998"/>
    </source>
</evidence>
<keyword evidence="7" id="KW-0325">Glycoprotein</keyword>
<keyword evidence="2" id="KW-0964">Secreted</keyword>
<dbReference type="Pfam" id="PF01391">
    <property type="entry name" value="Collagen"/>
    <property type="match status" value="3"/>
</dbReference>
<evidence type="ECO:0000256" key="1">
    <source>
        <dbReference type="ARBA" id="ARBA00004498"/>
    </source>
</evidence>
<gene>
    <name evidence="10" type="ORF">C0J50_6401</name>
</gene>
<evidence type="ECO:0000256" key="6">
    <source>
        <dbReference type="ARBA" id="ARBA00023119"/>
    </source>
</evidence>
<dbReference type="AlphaFoldDB" id="A0AAD5FAV8"/>
<dbReference type="SMART" id="SM00327">
    <property type="entry name" value="VWA"/>
    <property type="match status" value="1"/>
</dbReference>
<evidence type="ECO:0000259" key="9">
    <source>
        <dbReference type="PROSITE" id="PS50234"/>
    </source>
</evidence>
<dbReference type="PRINTS" id="PR00453">
    <property type="entry name" value="VWFADOMAIN"/>
</dbReference>
<evidence type="ECO:0000256" key="3">
    <source>
        <dbReference type="ARBA" id="ARBA00022530"/>
    </source>
</evidence>
<dbReference type="EMBL" id="MU580030">
    <property type="protein sequence ID" value="KAI5608832.1"/>
    <property type="molecule type" value="Genomic_DNA"/>
</dbReference>
<evidence type="ECO:0000256" key="7">
    <source>
        <dbReference type="ARBA" id="ARBA00023180"/>
    </source>
</evidence>
<protein>
    <recommendedName>
        <fullName evidence="9">VWFA domain-containing protein</fullName>
    </recommendedName>
</protein>
<dbReference type="Pfam" id="PF00092">
    <property type="entry name" value="VWA"/>
    <property type="match status" value="1"/>
</dbReference>
<keyword evidence="3" id="KW-0272">Extracellular matrix</keyword>
<dbReference type="InterPro" id="IPR002035">
    <property type="entry name" value="VWF_A"/>
</dbReference>
<name>A0AAD5FAV8_SILAS</name>
<dbReference type="PANTHER" id="PTHR24023">
    <property type="entry name" value="COLLAGEN ALPHA"/>
    <property type="match status" value="1"/>
</dbReference>
<feature type="region of interest" description="Disordered" evidence="8">
    <location>
        <begin position="431"/>
        <end position="674"/>
    </location>
</feature>
<dbReference type="FunFam" id="2.60.120.200:FF:000068">
    <property type="entry name" value="collagen alpha-1(XXI) chain isoform X1"/>
    <property type="match status" value="1"/>
</dbReference>
<dbReference type="Gene3D" id="3.40.50.410">
    <property type="entry name" value="von Willebrand factor, type A domain"/>
    <property type="match status" value="1"/>
</dbReference>
<dbReference type="SUPFAM" id="SSF49899">
    <property type="entry name" value="Concanavalin A-like lectins/glucanases"/>
    <property type="match status" value="1"/>
</dbReference>
<dbReference type="InterPro" id="IPR008160">
    <property type="entry name" value="Collagen"/>
</dbReference>
<dbReference type="PROSITE" id="PS50234">
    <property type="entry name" value="VWFA"/>
    <property type="match status" value="1"/>
</dbReference>
<accession>A0AAD5FAV8</accession>
<keyword evidence="5" id="KW-0677">Repeat</keyword>
<sequence length="835" mass="86906">MILFGKLLHCTYTPEDKDFPGLAGCSTTSNDLVYIIDGSSSLGIVDFNTAKRWLVNITSGFDVSSRHTQVAVVQYSDTPRLEIPLGKHQDTQTLLRDIAAISYLGGKTQTGRAIKFATDHVFSALNHTTKTTRNRIAVVLTDGRSQDDVVDPAIEAKAQNIVLFAVGVGDEITNAELVSMANKPSSTYVLHVEDYTSIANIRDVMEQKLCEESVCPVRIPGTVNGQKGFDLMSMMGIEVVAQKVHGSLISEGAYLLDTRLNLSRRTREIFPEGLPPSYVFVATLRLKNPVHQIKFDLWRVLSEAGVRQVAVTLNGLDKSITFTSSSTLKKEQTVIFNDRGIKRLFDTDWHQLKLLVRPKRITSFLDDVYVEEHLLDEVVPIYINGKTEVAKKVNIDTTVPLILQKLRLYCDPLQSMRETACEIFSVCPSDRSRPVEGCDCPSGKPGPPGLPGPMGFRGEKGREGPPGPDGKPGESGPPGQTGPQGEKGDAGEPGTDGQNGIPGMRGLPGETGPSGPQGERGLPGPLGSTGTKGPQGPPGPMGPPGLEGPVGPKGNSGPRGQDGISGAPGTKGLQGEPGVPGPQGIMGLPGLKGHKGESGDPGPKGSQGEPGLRGSKGERGVDGDQGIRGADGKKGEVGPTGPVGPRGFPGNDGLQGQPGIPGYPGKPGKPPSEEHLMKICSSVLQNQLPQLLQAMSPRGCDHCETVKGPPGDPGPPGAQGPSGTPGYPGRPGAQGYPGQSGPMGPAGQKGENGPMGMKGAKGESRNGLPGPPGPPGLQGPRGLDGEGYSGPPGSNGKPGSPGIPGKRGPPGSAGVCDCYTAYAGPQGHFNKGPGF</sequence>
<dbReference type="FunFam" id="3.40.50.410:FF:000004">
    <property type="entry name" value="collagen alpha-6(VI) chain"/>
    <property type="match status" value="1"/>
</dbReference>
<evidence type="ECO:0000256" key="2">
    <source>
        <dbReference type="ARBA" id="ARBA00022525"/>
    </source>
</evidence>
<dbReference type="GO" id="GO:0031012">
    <property type="term" value="C:extracellular matrix"/>
    <property type="evidence" value="ECO:0007669"/>
    <property type="project" value="TreeGrafter"/>
</dbReference>
<dbReference type="Gene3D" id="2.60.120.200">
    <property type="match status" value="1"/>
</dbReference>
<dbReference type="InterPro" id="IPR036465">
    <property type="entry name" value="vWFA_dom_sf"/>
</dbReference>
<dbReference type="InterPro" id="IPR050149">
    <property type="entry name" value="Collagen_superfamily"/>
</dbReference>
<dbReference type="InterPro" id="IPR048287">
    <property type="entry name" value="TSPN-like_N"/>
</dbReference>
<reference evidence="10" key="1">
    <citation type="submission" date="2018-07" db="EMBL/GenBank/DDBJ databases">
        <title>Comparative genomics of catfishes provides insights into carnivory and benthic adaptation.</title>
        <authorList>
            <person name="Zhang Y."/>
            <person name="Wang D."/>
            <person name="Peng Z."/>
            <person name="Zheng S."/>
            <person name="Shao F."/>
            <person name="Tao W."/>
        </authorList>
    </citation>
    <scope>NUCLEOTIDE SEQUENCE</scope>
    <source>
        <strain evidence="10">Chongqing</strain>
    </source>
</reference>
<dbReference type="SMART" id="SM00210">
    <property type="entry name" value="TSPN"/>
    <property type="match status" value="1"/>
</dbReference>
<feature type="region of interest" description="Disordered" evidence="8">
    <location>
        <begin position="701"/>
        <end position="811"/>
    </location>
</feature>
<evidence type="ECO:0000256" key="8">
    <source>
        <dbReference type="SAM" id="MobiDB-lite"/>
    </source>
</evidence>
<comment type="subcellular location">
    <subcellularLocation>
        <location evidence="1">Secreted</location>
        <location evidence="1">Extracellular space</location>
        <location evidence="1">Extracellular matrix</location>
    </subcellularLocation>
</comment>
<proteinExistence type="predicted"/>
<keyword evidence="6" id="KW-0176">Collagen</keyword>
<feature type="compositionally biased region" description="Low complexity" evidence="8">
    <location>
        <begin position="791"/>
        <end position="811"/>
    </location>
</feature>
<evidence type="ECO:0000313" key="10">
    <source>
        <dbReference type="EMBL" id="KAI5608832.1"/>
    </source>
</evidence>
<dbReference type="Proteomes" id="UP001205998">
    <property type="component" value="Unassembled WGS sequence"/>
</dbReference>
<feature type="domain" description="VWFA" evidence="9">
    <location>
        <begin position="31"/>
        <end position="209"/>
    </location>
</feature>
<keyword evidence="11" id="KW-1185">Reference proteome</keyword>